<gene>
    <name evidence="2" type="ORF">cubi_02824</name>
</gene>
<dbReference type="Proteomes" id="UP000186176">
    <property type="component" value="Unassembled WGS sequence"/>
</dbReference>
<dbReference type="AlphaFoldDB" id="A0A1J4MIL7"/>
<sequence>MTSEQDPINGKPEIGDLVDIKYKTILKGHPLISRIPNVRNEIRYSFVIGSGIVDTLIEEKICGITVGESICITTFQSSDPLFISEISSFNTEAPPTTDNGENDIGNFKIIIQLLSIIKKENVPDIVASTKRIFTSPIQRMQLSLDSKNLGNHYYNLGDYHTAKIHYENSIKYLDSFEEWTLEQQNDSKPIKISALLNISNCMIKLEEHKFVPKYCTEILNLDKNNIKALYLRATSYLKLNDPDEARIDLYKAATLEPQNVEIRTKLQQCTKIINDRKNLKKKKQNTPFLF</sequence>
<comment type="caution">
    <text evidence="2">The sequence shown here is derived from an EMBL/GenBank/DDBJ whole genome shotgun (WGS) entry which is preliminary data.</text>
</comment>
<dbReference type="PANTHER" id="PTHR46512">
    <property type="entry name" value="PEPTIDYLPROLYL ISOMERASE"/>
    <property type="match status" value="1"/>
</dbReference>
<dbReference type="SMART" id="SM00028">
    <property type="entry name" value="TPR"/>
    <property type="match status" value="3"/>
</dbReference>
<dbReference type="PANTHER" id="PTHR46512:SF1">
    <property type="entry name" value="PEPTIDYLPROLYL ISOMERASE"/>
    <property type="match status" value="1"/>
</dbReference>
<dbReference type="GO" id="GO:0012505">
    <property type="term" value="C:endomembrane system"/>
    <property type="evidence" value="ECO:0007669"/>
    <property type="project" value="TreeGrafter"/>
</dbReference>
<name>A0A1J4MIL7_9CRYT</name>
<dbReference type="InterPro" id="IPR019734">
    <property type="entry name" value="TPR_rpt"/>
</dbReference>
<feature type="repeat" description="TPR" evidence="1">
    <location>
        <begin position="226"/>
        <end position="259"/>
    </location>
</feature>
<proteinExistence type="predicted"/>
<dbReference type="GO" id="GO:0044183">
    <property type="term" value="F:protein folding chaperone"/>
    <property type="evidence" value="ECO:0007669"/>
    <property type="project" value="TreeGrafter"/>
</dbReference>
<reference evidence="2 3" key="1">
    <citation type="submission" date="2016-10" db="EMBL/GenBank/DDBJ databases">
        <title>Reductive evolution of mitochondrial metabolism and differential evolution of invasion-related proteins in Cryptosporidium.</title>
        <authorList>
            <person name="Liu S."/>
            <person name="Roellig D.M."/>
            <person name="Guo Y."/>
            <person name="Li N."/>
            <person name="Frace M.A."/>
            <person name="Tang K."/>
            <person name="Zhang L."/>
            <person name="Feng Y."/>
            <person name="Xiao L."/>
        </authorList>
    </citation>
    <scope>NUCLEOTIDE SEQUENCE [LARGE SCALE GENOMIC DNA]</scope>
    <source>
        <strain evidence="2">39726</strain>
    </source>
</reference>
<dbReference type="GO" id="GO:0016020">
    <property type="term" value="C:membrane"/>
    <property type="evidence" value="ECO:0007669"/>
    <property type="project" value="TreeGrafter"/>
</dbReference>
<accession>A0A1J4MIL7</accession>
<dbReference type="PROSITE" id="PS50005">
    <property type="entry name" value="TPR"/>
    <property type="match status" value="1"/>
</dbReference>
<keyword evidence="2" id="KW-0413">Isomerase</keyword>
<keyword evidence="3" id="KW-1185">Reference proteome</keyword>
<protein>
    <submittedName>
        <fullName evidence="2">Peptidylprolyl isomerase</fullName>
    </submittedName>
</protein>
<dbReference type="Pfam" id="PF13181">
    <property type="entry name" value="TPR_8"/>
    <property type="match status" value="1"/>
</dbReference>
<dbReference type="VEuPathDB" id="CryptoDB:cubi_02824"/>
<evidence type="ECO:0000256" key="1">
    <source>
        <dbReference type="PROSITE-ProRule" id="PRU00339"/>
    </source>
</evidence>
<dbReference type="GeneID" id="39979614"/>
<dbReference type="Gene3D" id="1.25.40.10">
    <property type="entry name" value="Tetratricopeptide repeat domain"/>
    <property type="match status" value="1"/>
</dbReference>
<dbReference type="OrthoDB" id="424948at2759"/>
<evidence type="ECO:0000313" key="3">
    <source>
        <dbReference type="Proteomes" id="UP000186176"/>
    </source>
</evidence>
<dbReference type="GO" id="GO:0005829">
    <property type="term" value="C:cytosol"/>
    <property type="evidence" value="ECO:0007669"/>
    <property type="project" value="TreeGrafter"/>
</dbReference>
<dbReference type="InterPro" id="IPR011990">
    <property type="entry name" value="TPR-like_helical_dom_sf"/>
</dbReference>
<dbReference type="EMBL" id="LRBP01000013">
    <property type="protein sequence ID" value="OII74022.1"/>
    <property type="molecule type" value="Genomic_DNA"/>
</dbReference>
<dbReference type="SUPFAM" id="SSF48452">
    <property type="entry name" value="TPR-like"/>
    <property type="match status" value="1"/>
</dbReference>
<keyword evidence="1" id="KW-0802">TPR repeat</keyword>
<dbReference type="InterPro" id="IPR050754">
    <property type="entry name" value="FKBP4/5/8-like"/>
</dbReference>
<organism evidence="2 3">
    <name type="scientific">Cryptosporidium ubiquitum</name>
    <dbReference type="NCBI Taxonomy" id="857276"/>
    <lineage>
        <taxon>Eukaryota</taxon>
        <taxon>Sar</taxon>
        <taxon>Alveolata</taxon>
        <taxon>Apicomplexa</taxon>
        <taxon>Conoidasida</taxon>
        <taxon>Coccidia</taxon>
        <taxon>Eucoccidiorida</taxon>
        <taxon>Eimeriorina</taxon>
        <taxon>Cryptosporidiidae</taxon>
        <taxon>Cryptosporidium</taxon>
    </lineage>
</organism>
<dbReference type="GO" id="GO:0005740">
    <property type="term" value="C:mitochondrial envelope"/>
    <property type="evidence" value="ECO:0007669"/>
    <property type="project" value="TreeGrafter"/>
</dbReference>
<dbReference type="RefSeq" id="XP_028875242.1">
    <property type="nucleotide sequence ID" value="XM_029019835.1"/>
</dbReference>
<evidence type="ECO:0000313" key="2">
    <source>
        <dbReference type="EMBL" id="OII74022.1"/>
    </source>
</evidence>
<dbReference type="GO" id="GO:0016853">
    <property type="term" value="F:isomerase activity"/>
    <property type="evidence" value="ECO:0007669"/>
    <property type="project" value="UniProtKB-KW"/>
</dbReference>